<evidence type="ECO:0000313" key="3">
    <source>
        <dbReference type="Proteomes" id="UP000073492"/>
    </source>
</evidence>
<name>A0A139HZG0_9PEZI</name>
<feature type="region of interest" description="Disordered" evidence="1">
    <location>
        <begin position="76"/>
        <end position="99"/>
    </location>
</feature>
<organism evidence="2 3">
    <name type="scientific">Pseudocercospora musae</name>
    <dbReference type="NCBI Taxonomy" id="113226"/>
    <lineage>
        <taxon>Eukaryota</taxon>
        <taxon>Fungi</taxon>
        <taxon>Dikarya</taxon>
        <taxon>Ascomycota</taxon>
        <taxon>Pezizomycotina</taxon>
        <taxon>Dothideomycetes</taxon>
        <taxon>Dothideomycetidae</taxon>
        <taxon>Mycosphaerellales</taxon>
        <taxon>Mycosphaerellaceae</taxon>
        <taxon>Pseudocercospora</taxon>
    </lineage>
</organism>
<keyword evidence="3" id="KW-1185">Reference proteome</keyword>
<dbReference type="EMBL" id="LFZO01000532">
    <property type="protein sequence ID" value="KXT07773.1"/>
    <property type="molecule type" value="Genomic_DNA"/>
</dbReference>
<comment type="caution">
    <text evidence="2">The sequence shown here is derived from an EMBL/GenBank/DDBJ whole genome shotgun (WGS) entry which is preliminary data.</text>
</comment>
<feature type="compositionally biased region" description="Basic and acidic residues" evidence="1">
    <location>
        <begin position="76"/>
        <end position="96"/>
    </location>
</feature>
<accession>A0A139HZG0</accession>
<protein>
    <submittedName>
        <fullName evidence="2">Uncharacterized protein</fullName>
    </submittedName>
</protein>
<dbReference type="Proteomes" id="UP000073492">
    <property type="component" value="Unassembled WGS sequence"/>
</dbReference>
<sequence length="120" mass="13155">MAWLGMLRSVAVHSARPVAHLQSTCTCCILSPTSVALSFLSSFSPPPAPRRPHKQRPLVGQHLLVHVHDAMRCAALRDSEHAGDSKTDRERAELGRRAVAAAQHSMIERSCWRGSGQARQ</sequence>
<evidence type="ECO:0000256" key="1">
    <source>
        <dbReference type="SAM" id="MobiDB-lite"/>
    </source>
</evidence>
<dbReference type="AlphaFoldDB" id="A0A139HZG0"/>
<gene>
    <name evidence="2" type="ORF">AC579_2786</name>
</gene>
<evidence type="ECO:0000313" key="2">
    <source>
        <dbReference type="EMBL" id="KXT07773.1"/>
    </source>
</evidence>
<dbReference type="OrthoDB" id="446113at2759"/>
<reference evidence="2 3" key="1">
    <citation type="submission" date="2015-07" db="EMBL/GenBank/DDBJ databases">
        <title>Comparative genomics of the Sigatoka disease complex on banana suggests a link between parallel evolutionary changes in Pseudocercospora fijiensis and Pseudocercospora eumusae and increased virulence on the banana host.</title>
        <authorList>
            <person name="Chang T.-C."/>
            <person name="Salvucci A."/>
            <person name="Crous P.W."/>
            <person name="Stergiopoulos I."/>
        </authorList>
    </citation>
    <scope>NUCLEOTIDE SEQUENCE [LARGE SCALE GENOMIC DNA]</scope>
    <source>
        <strain evidence="2 3">CBS 116634</strain>
    </source>
</reference>
<proteinExistence type="predicted"/>